<reference evidence="2 3" key="1">
    <citation type="journal article" date="2014" name="Int. J. Syst. Evol. Microbiol.">
        <title>Complete genome sequence of Corynebacterium casei LMG S-19264T (=DSM 44701T), isolated from a smear-ripened cheese.</title>
        <authorList>
            <consortium name="US DOE Joint Genome Institute (JGI-PGF)"/>
            <person name="Walter F."/>
            <person name="Albersmeier A."/>
            <person name="Kalinowski J."/>
            <person name="Ruckert C."/>
        </authorList>
    </citation>
    <scope>NUCLEOTIDE SEQUENCE [LARGE SCALE GENOMIC DNA]</scope>
    <source>
        <strain evidence="2 3">KCTC 12285</strain>
    </source>
</reference>
<dbReference type="Pfam" id="PF20248">
    <property type="entry name" value="DUF6603"/>
    <property type="match status" value="1"/>
</dbReference>
<evidence type="ECO:0000259" key="1">
    <source>
        <dbReference type="Pfam" id="PF20248"/>
    </source>
</evidence>
<comment type="caution">
    <text evidence="2">The sequence shown here is derived from an EMBL/GenBank/DDBJ whole genome shotgun (WGS) entry which is preliminary data.</text>
</comment>
<organism evidence="2 3">
    <name type="scientific">Aquimarina muelleri</name>
    <dbReference type="NCBI Taxonomy" id="279356"/>
    <lineage>
        <taxon>Bacteria</taxon>
        <taxon>Pseudomonadati</taxon>
        <taxon>Bacteroidota</taxon>
        <taxon>Flavobacteriia</taxon>
        <taxon>Flavobacteriales</taxon>
        <taxon>Flavobacteriaceae</taxon>
        <taxon>Aquimarina</taxon>
    </lineage>
</organism>
<accession>A0A918JUU7</accession>
<name>A0A918JUU7_9FLAO</name>
<dbReference type="EMBL" id="BMWS01000007">
    <property type="protein sequence ID" value="GGX14232.1"/>
    <property type="molecule type" value="Genomic_DNA"/>
</dbReference>
<dbReference type="RefSeq" id="WP_035087340.1">
    <property type="nucleotide sequence ID" value="NZ_BMWS01000007.1"/>
</dbReference>
<evidence type="ECO:0000313" key="2">
    <source>
        <dbReference type="EMBL" id="GGX14232.1"/>
    </source>
</evidence>
<feature type="domain" description="DUF6603" evidence="1">
    <location>
        <begin position="2083"/>
        <end position="2580"/>
    </location>
</feature>
<proteinExistence type="predicted"/>
<evidence type="ECO:0000313" key="3">
    <source>
        <dbReference type="Proteomes" id="UP000601108"/>
    </source>
</evidence>
<gene>
    <name evidence="2" type="ORF">GCM10007384_14800</name>
</gene>
<protein>
    <recommendedName>
        <fullName evidence="1">DUF6603 domain-containing protein</fullName>
    </recommendedName>
</protein>
<keyword evidence="3" id="KW-1185">Reference proteome</keyword>
<dbReference type="InterPro" id="IPR046538">
    <property type="entry name" value="DUF6603"/>
</dbReference>
<sequence length="3208" mass="348200">MTDLITQDEMNPIALQIGELIGLFIKKNEEYIFNGEWFADPWKYLSAVPSKPELFSLVSVLMSDSSGSALGTPEHIENRIWYPILNPFSNETGGAESTGVYLVTTKPVEGQSTEMGFGTLYTWKYDSFTLLPYAYFPLLLLPKDVNDSFQFILGQNGYPVETGIDITGSDGAFNTGNGNASLSFDGFKAGSQIYFTDGKIPSLDLTFLNLKLPGEKQGSNRSLFDLIANASVQENITLALTVLGGQLSKLDGPAATAGKMIQSVMELLGLLGPVPGIDWDSIVKKPEEVTIIFTNWLQNIMSNNDLLKAWLNDWYCLFKGKDSTDGTSYIIGNGTRLSPFTSNLLNINTEGGFNIDIDLSFATQKTTDNKINVYPGFSIISSPITPIDTIPEFGVSLIANAEILCYTIPLSTATQTQENKITFFPQYSILASAANTDKTKPLFAVTDTFGDHIEDAENPSPFSIDKMNVGFVYDIETATSEIPSPNFRLYGVQTAIGSWPLIDLANFSTKTIEESIGPIVSNAINSFFGENNKYAKALTAVLGIDPPKAYTGDWPLKDKMLLSADQLDLLIKNPFAAIGAYYSRCLTTNNDANNPLFQYIVPDFATLMGSDSTIITGKGTNSSPWQIPILKVGSATLNLGMWQPTTTIKSTNDLGLSFDFTIPLTYKAISASFDLGAEMMIMKLPQPDGSGTWDASWMQALTGKLLIKANNDEKLQTPAIGGVLIAANDIYVQGGWRNTQNFFVEAGIESLELDATSGKIELGNLVFGADGWSAEQLKQFTPAIVNGIGLLMLENGGRMGITLTTLLGMLPNLPEIIDGKEHPNYNFPIPVGLVLPDDWPVLTITNFENPWTNIKTQLSKLYVDSKYMEPLMRMIGWAMTNTVPVEPTIIPSGSMTDPWLFNLPDVFNIDVLTWKQDEQTGFGVQRNFATNEAHSVQLTTLLRADVPGFILDGSTKTAANNYPNISLVNCMQNPSESNPLFELGEITIGKVQIGGVLQLKKGSLILLPIFRFLDSKWEAGQEPTTIEIVQIEGKPQFTCEQGIEVFNSLINALMGKLSDTINAGQFDQLQAFLNILTLLELLDKDTVTKVYSFNPGAWASVLANPGGYFFTKTLKVLETNQECSRLIQSLAQLMGYQNFDLPETWQGIQYLLESLSLTKDYNDYFIPQFNNWLTFINTPVNYLQTSVSKLFNDGDLVKHLVTALTKVIPSTNNYFSVDTSGTIVTIQIPKDKTITIGNEIQLFASTIINTKSFSITNNVAVGSKTLSSALAFQYAPSFKDGELSNIYGFYLQGLPGTFPQAFEPLPLWPFPSDTTAYLKQIGTQVPITLLSSFSTKYLNDFVVPNTPAVKNIFKVLGLTSDVEGIELIKPLTGILMHPVDWLMSPAVLGNGYGGISLGTLGKLLYAITDAAGIENHDIKLSSYEHDSKKDGVQLTGLPWGVSFILYANEDEGANLQGTFMPELPSGAPIINLGTGIGFGTSNGLAIDGSINMTYDIGNSNTLGITTIYEKQAFTLNAKANTTVFKLLPFDGLNQFISGETVGALLKIIGDKLFGAYNEYITKNPTSGLKPFIESISILTGITNGQALYDFFDAIYKDPLGQFTETNIIKTLPRINTFVTDILKLEGFSIISNNKLLQYEHTFTNVGAKAAVLIGLKEMAGEIVFGLWLEPVASYEWISIGLSNTGVGVVMPDYLNPKLKYEINITVGANFSAYNIPNAPQPILEFGLTGDLESIQGPNLNFYPVTVSTEKGTLSVELLPTPQLQIAGRTDVTVAQWIINFGVEFLVPFVANTALSITSIKNWLDKTTIGSIEGIPGKVLTDWGLLTKQDNNYYLSNLKTAFDLSKPLDIVTKLIFSALNILDGTCVVPIKTGGIFVQSETENTNKRYGILIQITDIEVTNTLNTDGAKLLLQLGKYFGNQTKDNNWTGLDSEPGMAVYFITQDTDTKSLSFLPKFELISIGLDFAGANDQKPLINTKGVSIQSVQPRAYVSLDIDGLKTDFGGGIMLYHLGVPLGPGFDSQSDNTNPVAQNLVASGGNKGTTDPINPSFSISASYVVNSKNFELQLYDANDIPTDKIWISIMRAFGPLQCRKIGIGWKGDVDPKRLDFLFDGEVSLAGLMMNLVELDIGIPISNPTAFDKYTLDLAGLDISYNAGAVSIGGGFLKDDSAGYIQYTGQAHIQTSTFGVGAFGAYALIDSHPSLFIFAYLNAPIGGPPYFFINGLSGGFGYNRTINIPPANQIENFPFVAGIDSPSALGGTDGKPPTNEEALKALGTTIVPPKLGSYWLAAGLNVASFELIQSKAVLMVIFGDDFEIALVGISGLKLPKKGHTYVGAEMAFKVTYKASSGLLAIEAVLTSASYVIDPNCKLTGGLAFYVWFKNQPQPGASAGEFVFTLGGYHPAFKKPAYFPDEPRLGFSWKVDNTISIKGGAYFALTGSAVMAGGSLEAVFKDGNLKAWFTAYADFLIMWNPFHYDISIGISVGASYTVKVIWTTTFKVELGANIHLWGPEMAGKATIHWWVISFTVSFGASGTSPNTTTIIDWTDFNSGFLPDEKAPPAPPQQQPQNQTKGLVTTVSKAESNLPVQQVTHIKQLKGLLKELPNIDPIISKTSPTLWQIGNTGFSFEVTTVIPINKITITGSDQVITSDVKFGIRPMGSVVFGTEGQISTLKFTMKQDGSPYTDFDKWNITEGLNGIPESMWGAVNNGKTEIGAKIIPNALVGFSVALKSTDDKLPTGGPPMFPLSNLDYVWWAFRTLPLANNPELHPTAAAHTDINALEVIENTVMNTTIVIKRKAILNAVLSAGINVTVEGRLDQMAAYASFTFQSPPMLGELGSIALVNSVEALGASTLSLKTTTIQPMLKTVTATPQPAKLRGIATQYARPPLPSPVFFSASLTDVKDTQPSKGSFYDISLTNGWKENAVKQGVELTTDENPAQQHFNINPGVSILIDIDPISTSTLTVNGDTKVFGAWFDDHNQLKGTKILNKTTELPQYVSQLILTGLSTSKLRLPYAYGWHVTSELTLVNPNALTGVGAIAMPDSPIRAKKGRYTQGYGLVNGLDMVLSNVMTKGDNQTYFAGIETLLPQGLKTVVVLIKNKDNHVACTAKSPIVKIGFLNNGIIDYKEVIVSAVIDGLYETALLFDISSSTGPYTLIYATSTDYDTMISGVLGLTEEIDNVKNQWKDVVLQPPVPSINAPAQKGTVITIAQ</sequence>
<dbReference type="Proteomes" id="UP000601108">
    <property type="component" value="Unassembled WGS sequence"/>
</dbReference>